<dbReference type="CDD" id="cd07389">
    <property type="entry name" value="MPP_PhoD"/>
    <property type="match status" value="1"/>
</dbReference>
<evidence type="ECO:0000259" key="2">
    <source>
        <dbReference type="Pfam" id="PF09423"/>
    </source>
</evidence>
<keyword evidence="5" id="KW-1185">Reference proteome</keyword>
<dbReference type="SUPFAM" id="SSF56300">
    <property type="entry name" value="Metallo-dependent phosphatases"/>
    <property type="match status" value="1"/>
</dbReference>
<dbReference type="OrthoDB" id="327733at2"/>
<feature type="domain" description="Phospholipase D N-terminal" evidence="3">
    <location>
        <begin position="46"/>
        <end position="133"/>
    </location>
</feature>
<feature type="signal peptide" evidence="1">
    <location>
        <begin position="1"/>
        <end position="27"/>
    </location>
</feature>
<dbReference type="InterPro" id="IPR032093">
    <property type="entry name" value="PhoD_N"/>
</dbReference>
<dbReference type="InterPro" id="IPR052900">
    <property type="entry name" value="Phospholipid_Metab_Enz"/>
</dbReference>
<evidence type="ECO:0000313" key="4">
    <source>
        <dbReference type="EMBL" id="SIT04838.1"/>
    </source>
</evidence>
<evidence type="ECO:0000256" key="1">
    <source>
        <dbReference type="SAM" id="SignalP"/>
    </source>
</evidence>
<dbReference type="PANTHER" id="PTHR43606">
    <property type="entry name" value="PHOSPHATASE, PUTATIVE (AFU_ORTHOLOGUE AFUA_6G08710)-RELATED"/>
    <property type="match status" value="1"/>
</dbReference>
<dbReference type="EMBL" id="FTOH01000008">
    <property type="protein sequence ID" value="SIT04838.1"/>
    <property type="molecule type" value="Genomic_DNA"/>
</dbReference>
<dbReference type="Proteomes" id="UP000185639">
    <property type="component" value="Unassembled WGS sequence"/>
</dbReference>
<dbReference type="Gene3D" id="3.60.21.70">
    <property type="entry name" value="PhoD-like phosphatase"/>
    <property type="match status" value="1"/>
</dbReference>
<sequence length="529" mass="58803">MSVTRRSFLRTGTASLAGVSVAPGALAMSQIPSEPELPAAGFFNYGVASGDPTTDSVLLWSHFSPVSPMDVDVIWQLATDDGFSDIVASGVVRTGAYRDYTVKVDVTGLSSGTSYFYRFLAMGETSPVGRTRTADAGSPDAARFAVVSCSSYPHGYFNVYRVLAERSDLNAVIHLGDYMYEYGQDEYGEDSLRSERALAPAHETVSLSDYRRRHALYKLDPDLAAVHQQHPFICVWDDHEFTDNAWRDGASNHDDTEGDWSARKAAAKQAYFEWMPVRENRSGSIYRRIQYGDLLDLLMLDTRVEGRDEQPSGSGKQQTAMDENRSLLGFEQEAWLHDQLVSSSAQWKILGQQVMMAQRYYLNLENLLGSGAAASFWLDSWDGYAATRNRLLEVVRSQKVKNMVVLTGDLHASFASDISDDPYSWSNYNRYTGEGSLAVEFVTPSVTSPGFPKVIANSAENTIMAGSPHIKYAEVQTHGFILLTVDRFKVQSDWYYVPTVTERSKVVECGISYACEDGQGRLKRVYQPA</sequence>
<proteinExistence type="predicted"/>
<dbReference type="AlphaFoldDB" id="A0A1N7P2P6"/>
<feature type="domain" description="PhoD-like phosphatase metallophosphatase" evidence="2">
    <location>
        <begin position="144"/>
        <end position="494"/>
    </location>
</feature>
<evidence type="ECO:0000259" key="3">
    <source>
        <dbReference type="Pfam" id="PF16655"/>
    </source>
</evidence>
<dbReference type="Gene3D" id="2.60.40.380">
    <property type="entry name" value="Purple acid phosphatase-like, N-terminal"/>
    <property type="match status" value="1"/>
</dbReference>
<dbReference type="PROSITE" id="PS51318">
    <property type="entry name" value="TAT"/>
    <property type="match status" value="1"/>
</dbReference>
<accession>A0A1N7P2P6</accession>
<name>A0A1N7P2P6_9GAMM</name>
<dbReference type="InterPro" id="IPR006311">
    <property type="entry name" value="TAT_signal"/>
</dbReference>
<evidence type="ECO:0000313" key="5">
    <source>
        <dbReference type="Proteomes" id="UP000185639"/>
    </source>
</evidence>
<reference evidence="5" key="1">
    <citation type="submission" date="2017-01" db="EMBL/GenBank/DDBJ databases">
        <authorList>
            <person name="Varghese N."/>
            <person name="Submissions S."/>
        </authorList>
    </citation>
    <scope>NUCLEOTIDE SEQUENCE [LARGE SCALE GENOMIC DNA]</scope>
    <source>
        <strain evidence="5">DSM 24913</strain>
    </source>
</reference>
<dbReference type="PANTHER" id="PTHR43606:SF2">
    <property type="entry name" value="ALKALINE PHOSPHATASE FAMILY PROTEIN (AFU_ORTHOLOGUE AFUA_5G03860)"/>
    <property type="match status" value="1"/>
</dbReference>
<feature type="chain" id="PRO_5009943744" evidence="1">
    <location>
        <begin position="28"/>
        <end position="529"/>
    </location>
</feature>
<dbReference type="RefSeq" id="WP_076516872.1">
    <property type="nucleotide sequence ID" value="NZ_FTOH01000008.1"/>
</dbReference>
<keyword evidence="1" id="KW-0732">Signal</keyword>
<dbReference type="Pfam" id="PF16655">
    <property type="entry name" value="PhoD_N"/>
    <property type="match status" value="1"/>
</dbReference>
<dbReference type="InterPro" id="IPR029052">
    <property type="entry name" value="Metallo-depent_PP-like"/>
</dbReference>
<dbReference type="Pfam" id="PF09423">
    <property type="entry name" value="PhoD"/>
    <property type="match status" value="1"/>
</dbReference>
<gene>
    <name evidence="4" type="ORF">SAMN05421686_10899</name>
</gene>
<protein>
    <submittedName>
        <fullName evidence="4">Alkaline phosphatase D</fullName>
    </submittedName>
</protein>
<dbReference type="STRING" id="484498.SAMN05421686_10899"/>
<organism evidence="4 5">
    <name type="scientific">Thalassolituus maritimus</name>
    <dbReference type="NCBI Taxonomy" id="484498"/>
    <lineage>
        <taxon>Bacteria</taxon>
        <taxon>Pseudomonadati</taxon>
        <taxon>Pseudomonadota</taxon>
        <taxon>Gammaproteobacteria</taxon>
        <taxon>Oceanospirillales</taxon>
        <taxon>Oceanospirillaceae</taxon>
        <taxon>Thalassolituus</taxon>
    </lineage>
</organism>
<dbReference type="InterPro" id="IPR038607">
    <property type="entry name" value="PhoD-like_sf"/>
</dbReference>
<dbReference type="InterPro" id="IPR018946">
    <property type="entry name" value="PhoD-like_MPP"/>
</dbReference>